<keyword evidence="3" id="KW-1185">Reference proteome</keyword>
<organism evidence="2 3">
    <name type="scientific">Termititenax aidoneus</name>
    <dbReference type="NCBI Taxonomy" id="2218524"/>
    <lineage>
        <taxon>Bacteria</taxon>
        <taxon>Bacillati</taxon>
        <taxon>Candidatus Margulisiibacteriota</taxon>
        <taxon>Candidatus Termititenacia</taxon>
        <taxon>Candidatus Termititenacales</taxon>
        <taxon>Candidatus Termititenacaceae</taxon>
        <taxon>Candidatus Termititenax</taxon>
    </lineage>
</organism>
<dbReference type="AlphaFoldDB" id="A0A388TA38"/>
<proteinExistence type="predicted"/>
<reference evidence="2 3" key="1">
    <citation type="journal article" date="2019" name="ISME J.">
        <title>Genome analyses of uncultured TG2/ZB3 bacteria in 'Margulisbacteria' specifically attached to ectosymbiotic spirochetes of protists in the termite gut.</title>
        <authorList>
            <person name="Utami Y.D."/>
            <person name="Kuwahara H."/>
            <person name="Igai K."/>
            <person name="Murakami T."/>
            <person name="Sugaya K."/>
            <person name="Morikawa T."/>
            <person name="Nagura Y."/>
            <person name="Yuki M."/>
            <person name="Deevong P."/>
            <person name="Inoue T."/>
            <person name="Kihara K."/>
            <person name="Lo N."/>
            <person name="Yamada A."/>
            <person name="Ohkuma M."/>
            <person name="Hongoh Y."/>
        </authorList>
    </citation>
    <scope>NUCLEOTIDE SEQUENCE [LARGE SCALE GENOMIC DNA]</scope>
    <source>
        <strain evidence="2">NkOx7-01</strain>
    </source>
</reference>
<evidence type="ECO:0000313" key="3">
    <source>
        <dbReference type="Proteomes" id="UP000269352"/>
    </source>
</evidence>
<name>A0A388TA38_TERA1</name>
<comment type="caution">
    <text evidence="2">The sequence shown here is derived from an EMBL/GenBank/DDBJ whole genome shotgun (WGS) entry which is preliminary data.</text>
</comment>
<dbReference type="Pfam" id="PF13240">
    <property type="entry name" value="Zn_Ribbon_1"/>
    <property type="match status" value="1"/>
</dbReference>
<gene>
    <name evidence="2" type="ORF">NO1_0420</name>
</gene>
<protein>
    <recommendedName>
        <fullName evidence="1">Zinc-ribbon domain-containing protein</fullName>
    </recommendedName>
</protein>
<dbReference type="EMBL" id="BGZN01000004">
    <property type="protein sequence ID" value="GBR72964.1"/>
    <property type="molecule type" value="Genomic_DNA"/>
</dbReference>
<feature type="domain" description="Zinc-ribbon" evidence="1">
    <location>
        <begin position="7"/>
        <end position="28"/>
    </location>
</feature>
<sequence>MEVMLICSNCHKENQEDSKFCQECGCALEVQSNIVKIGKPTGVSKFTPLSREERFRRAKLAALKALKNAETAESAPAGVVFVGKKIL</sequence>
<accession>A0A388TA38</accession>
<dbReference type="Proteomes" id="UP000269352">
    <property type="component" value="Unassembled WGS sequence"/>
</dbReference>
<evidence type="ECO:0000313" key="2">
    <source>
        <dbReference type="EMBL" id="GBR72964.1"/>
    </source>
</evidence>
<dbReference type="InterPro" id="IPR026870">
    <property type="entry name" value="Zinc_ribbon_dom"/>
</dbReference>
<evidence type="ECO:0000259" key="1">
    <source>
        <dbReference type="Pfam" id="PF13240"/>
    </source>
</evidence>